<evidence type="ECO:0000256" key="2">
    <source>
        <dbReference type="ARBA" id="ARBA00022723"/>
    </source>
</evidence>
<reference evidence="10" key="1">
    <citation type="submission" date="2023-08" db="EMBL/GenBank/DDBJ databases">
        <authorList>
            <person name="Audoor S."/>
            <person name="Bilcke G."/>
        </authorList>
    </citation>
    <scope>NUCLEOTIDE SEQUENCE</scope>
</reference>
<keyword evidence="8" id="KW-0472">Membrane</keyword>
<dbReference type="GO" id="GO:0016020">
    <property type="term" value="C:membrane"/>
    <property type="evidence" value="ECO:0007669"/>
    <property type="project" value="TreeGrafter"/>
</dbReference>
<evidence type="ECO:0000256" key="5">
    <source>
        <dbReference type="ARBA" id="ARBA00023049"/>
    </source>
</evidence>
<keyword evidence="8" id="KW-0812">Transmembrane</keyword>
<feature type="domain" description="Peptidase M48" evidence="9">
    <location>
        <begin position="125"/>
        <end position="315"/>
    </location>
</feature>
<dbReference type="PANTHER" id="PTHR22726">
    <property type="entry name" value="METALLOENDOPEPTIDASE OMA1"/>
    <property type="match status" value="1"/>
</dbReference>
<gene>
    <name evidence="10" type="ORF">CYCCA115_LOCUS21391</name>
</gene>
<protein>
    <recommendedName>
        <fullName evidence="9">Peptidase M48 domain-containing protein</fullName>
    </recommendedName>
</protein>
<proteinExistence type="inferred from homology"/>
<feature type="region of interest" description="Disordered" evidence="7">
    <location>
        <begin position="1"/>
        <end position="54"/>
    </location>
</feature>
<dbReference type="Pfam" id="PF01435">
    <property type="entry name" value="Peptidase_M48"/>
    <property type="match status" value="1"/>
</dbReference>
<evidence type="ECO:0000313" key="11">
    <source>
        <dbReference type="Proteomes" id="UP001295423"/>
    </source>
</evidence>
<keyword evidence="5 6" id="KW-0482">Metalloprotease</keyword>
<sequence length="334" mass="37979">MNDASSNLRQRQRAQFPWDGPSNEREQQRGGRGSRARSNTRSRTRNNNHRPRTSPKQQILLLLASIAGLGAWYLTPLSEYVIEFMLLQVPIEADMELGRQAMRQEKSKKGRAGGFPPTIHHPRWTPKLQSIGWDLIDTSKIPKTKQYQWDFGVVNDDQMVNAFALPGGVIRVTSGLLQQLHLSDGELAALIGHEMGHVLHRHSQARILQQEVLQYILKALVYQDDDPHQESFGEAIGELMVKSADWLGQQSFSRSNEYQADAASWDLLVYSSKYNPQALQSLLNKLWEYHGKQGGKTSWDSTHPGTLDRIGALDKKWESLSYQEKRKLARNTLS</sequence>
<evidence type="ECO:0000313" key="10">
    <source>
        <dbReference type="EMBL" id="CAJ1965799.1"/>
    </source>
</evidence>
<comment type="caution">
    <text evidence="10">The sequence shown here is derived from an EMBL/GenBank/DDBJ whole genome shotgun (WGS) entry which is preliminary data.</text>
</comment>
<dbReference type="GO" id="GO:0004222">
    <property type="term" value="F:metalloendopeptidase activity"/>
    <property type="evidence" value="ECO:0007669"/>
    <property type="project" value="InterPro"/>
</dbReference>
<evidence type="ECO:0000256" key="6">
    <source>
        <dbReference type="RuleBase" id="RU003983"/>
    </source>
</evidence>
<evidence type="ECO:0000256" key="3">
    <source>
        <dbReference type="ARBA" id="ARBA00022801"/>
    </source>
</evidence>
<evidence type="ECO:0000256" key="7">
    <source>
        <dbReference type="SAM" id="MobiDB-lite"/>
    </source>
</evidence>
<dbReference type="GO" id="GO:0046872">
    <property type="term" value="F:metal ion binding"/>
    <property type="evidence" value="ECO:0007669"/>
    <property type="project" value="UniProtKB-KW"/>
</dbReference>
<comment type="similarity">
    <text evidence="6">Belongs to the peptidase M48 family.</text>
</comment>
<organism evidence="10 11">
    <name type="scientific">Cylindrotheca closterium</name>
    <dbReference type="NCBI Taxonomy" id="2856"/>
    <lineage>
        <taxon>Eukaryota</taxon>
        <taxon>Sar</taxon>
        <taxon>Stramenopiles</taxon>
        <taxon>Ochrophyta</taxon>
        <taxon>Bacillariophyta</taxon>
        <taxon>Bacillariophyceae</taxon>
        <taxon>Bacillariophycidae</taxon>
        <taxon>Bacillariales</taxon>
        <taxon>Bacillariaceae</taxon>
        <taxon>Cylindrotheca</taxon>
    </lineage>
</organism>
<keyword evidence="4 6" id="KW-0862">Zinc</keyword>
<evidence type="ECO:0000256" key="1">
    <source>
        <dbReference type="ARBA" id="ARBA00022670"/>
    </source>
</evidence>
<evidence type="ECO:0000259" key="9">
    <source>
        <dbReference type="Pfam" id="PF01435"/>
    </source>
</evidence>
<accession>A0AAD2JNQ8</accession>
<dbReference type="GO" id="GO:0051603">
    <property type="term" value="P:proteolysis involved in protein catabolic process"/>
    <property type="evidence" value="ECO:0007669"/>
    <property type="project" value="TreeGrafter"/>
</dbReference>
<keyword evidence="3 6" id="KW-0378">Hydrolase</keyword>
<dbReference type="AlphaFoldDB" id="A0AAD2JNQ8"/>
<feature type="compositionally biased region" description="Basic residues" evidence="7">
    <location>
        <begin position="32"/>
        <end position="53"/>
    </location>
</feature>
<dbReference type="Proteomes" id="UP001295423">
    <property type="component" value="Unassembled WGS sequence"/>
</dbReference>
<keyword evidence="1 6" id="KW-0645">Protease</keyword>
<keyword evidence="2" id="KW-0479">Metal-binding</keyword>
<evidence type="ECO:0000256" key="8">
    <source>
        <dbReference type="SAM" id="Phobius"/>
    </source>
</evidence>
<keyword evidence="11" id="KW-1185">Reference proteome</keyword>
<keyword evidence="8" id="KW-1133">Transmembrane helix</keyword>
<evidence type="ECO:0000256" key="4">
    <source>
        <dbReference type="ARBA" id="ARBA00022833"/>
    </source>
</evidence>
<comment type="cofactor">
    <cofactor evidence="6">
        <name>Zn(2+)</name>
        <dbReference type="ChEBI" id="CHEBI:29105"/>
    </cofactor>
    <text evidence="6">Binds 1 zinc ion per subunit.</text>
</comment>
<name>A0AAD2JNQ8_9STRA</name>
<dbReference type="Gene3D" id="3.30.2010.10">
    <property type="entry name" value="Metalloproteases ('zincins'), catalytic domain"/>
    <property type="match status" value="1"/>
</dbReference>
<dbReference type="EMBL" id="CAKOGP040002225">
    <property type="protein sequence ID" value="CAJ1965799.1"/>
    <property type="molecule type" value="Genomic_DNA"/>
</dbReference>
<feature type="transmembrane region" description="Helical" evidence="8">
    <location>
        <begin position="59"/>
        <end position="75"/>
    </location>
</feature>
<dbReference type="InterPro" id="IPR001915">
    <property type="entry name" value="Peptidase_M48"/>
</dbReference>
<dbReference type="InterPro" id="IPR051156">
    <property type="entry name" value="Mito/Outer_Membr_Metalloprot"/>
</dbReference>
<dbReference type="PANTHER" id="PTHR22726:SF1">
    <property type="entry name" value="METALLOENDOPEPTIDASE OMA1, MITOCHONDRIAL"/>
    <property type="match status" value="1"/>
</dbReference>